<evidence type="ECO:0000313" key="3">
    <source>
        <dbReference type="EMBL" id="PBK87174.1"/>
    </source>
</evidence>
<dbReference type="OrthoDB" id="541052at2759"/>
<protein>
    <submittedName>
        <fullName evidence="3">Uncharacterized protein</fullName>
    </submittedName>
</protein>
<dbReference type="AlphaFoldDB" id="A0A2H3D0B1"/>
<evidence type="ECO:0000313" key="4">
    <source>
        <dbReference type="Proteomes" id="UP000217790"/>
    </source>
</evidence>
<reference evidence="4" key="1">
    <citation type="journal article" date="2017" name="Nat. Ecol. Evol.">
        <title>Genome expansion and lineage-specific genetic innovations in the forest pathogenic fungi Armillaria.</title>
        <authorList>
            <person name="Sipos G."/>
            <person name="Prasanna A.N."/>
            <person name="Walter M.C."/>
            <person name="O'Connor E."/>
            <person name="Balint B."/>
            <person name="Krizsan K."/>
            <person name="Kiss B."/>
            <person name="Hess J."/>
            <person name="Varga T."/>
            <person name="Slot J."/>
            <person name="Riley R."/>
            <person name="Boka B."/>
            <person name="Rigling D."/>
            <person name="Barry K."/>
            <person name="Lee J."/>
            <person name="Mihaltcheva S."/>
            <person name="LaButti K."/>
            <person name="Lipzen A."/>
            <person name="Waldron R."/>
            <person name="Moloney N.M."/>
            <person name="Sperisen C."/>
            <person name="Kredics L."/>
            <person name="Vagvoelgyi C."/>
            <person name="Patrignani A."/>
            <person name="Fitzpatrick D."/>
            <person name="Nagy I."/>
            <person name="Doyle S."/>
            <person name="Anderson J.B."/>
            <person name="Grigoriev I.V."/>
            <person name="Gueldener U."/>
            <person name="Muensterkoetter M."/>
            <person name="Nagy L.G."/>
        </authorList>
    </citation>
    <scope>NUCLEOTIDE SEQUENCE [LARGE SCALE GENOMIC DNA]</scope>
    <source>
        <strain evidence="4">Ar21-2</strain>
    </source>
</reference>
<organism evidence="3 4">
    <name type="scientific">Armillaria gallica</name>
    <name type="common">Bulbous honey fungus</name>
    <name type="synonym">Armillaria bulbosa</name>
    <dbReference type="NCBI Taxonomy" id="47427"/>
    <lineage>
        <taxon>Eukaryota</taxon>
        <taxon>Fungi</taxon>
        <taxon>Dikarya</taxon>
        <taxon>Basidiomycota</taxon>
        <taxon>Agaricomycotina</taxon>
        <taxon>Agaricomycetes</taxon>
        <taxon>Agaricomycetidae</taxon>
        <taxon>Agaricales</taxon>
        <taxon>Marasmiineae</taxon>
        <taxon>Physalacriaceae</taxon>
        <taxon>Armillaria</taxon>
    </lineage>
</organism>
<proteinExistence type="predicted"/>
<dbReference type="EMBL" id="KZ293680">
    <property type="protein sequence ID" value="PBK87174.1"/>
    <property type="molecule type" value="Genomic_DNA"/>
</dbReference>
<gene>
    <name evidence="3" type="ORF">ARMGADRAFT_1085942</name>
</gene>
<evidence type="ECO:0000256" key="1">
    <source>
        <dbReference type="SAM" id="Phobius"/>
    </source>
</evidence>
<dbReference type="Proteomes" id="UP000217790">
    <property type="component" value="Unassembled WGS sequence"/>
</dbReference>
<feature type="chain" id="PRO_5013554369" evidence="2">
    <location>
        <begin position="22"/>
        <end position="225"/>
    </location>
</feature>
<name>A0A2H3D0B1_ARMGA</name>
<keyword evidence="1" id="KW-0472">Membrane</keyword>
<keyword evidence="1" id="KW-0812">Transmembrane</keyword>
<feature type="signal peptide" evidence="2">
    <location>
        <begin position="1"/>
        <end position="21"/>
    </location>
</feature>
<sequence>MAVMSLLAIGVLIFILPSSSTLPTFQRPPYTSSFSRILPPDTLRALHQNMTIPTGTIVMLVIIIVASSVFNSSSHAKMVANVDCPDRLHTVVEVLKGMGDGDTGIDKPGTPMTFHGWLSGCVPTSSAWKDHFNFTFNVPWPQPPPSTPKTFVFNNRNAMDPCLYSHLLRKHGQFLSFGRAPVPSHHMVLALTYSQTSLHHDITITHTVMSLQALYAQNSWILPPN</sequence>
<dbReference type="InParanoid" id="A0A2H3D0B1"/>
<feature type="transmembrane region" description="Helical" evidence="1">
    <location>
        <begin position="50"/>
        <end position="70"/>
    </location>
</feature>
<keyword evidence="1" id="KW-1133">Transmembrane helix</keyword>
<accession>A0A2H3D0B1</accession>
<keyword evidence="2" id="KW-0732">Signal</keyword>
<evidence type="ECO:0000256" key="2">
    <source>
        <dbReference type="SAM" id="SignalP"/>
    </source>
</evidence>
<keyword evidence="4" id="KW-1185">Reference proteome</keyword>